<evidence type="ECO:0000256" key="6">
    <source>
        <dbReference type="ARBA" id="ARBA00022723"/>
    </source>
</evidence>
<dbReference type="InterPro" id="IPR036866">
    <property type="entry name" value="RibonucZ/Hydroxyglut_hydro"/>
</dbReference>
<evidence type="ECO:0000256" key="7">
    <source>
        <dbReference type="ARBA" id="ARBA00022801"/>
    </source>
</evidence>
<dbReference type="PANTHER" id="PTHR43705">
    <property type="entry name" value="HYDROXYACYLGLUTATHIONE HYDROLASE"/>
    <property type="match status" value="1"/>
</dbReference>
<dbReference type="InterPro" id="IPR032282">
    <property type="entry name" value="HAGH_C"/>
</dbReference>
<dbReference type="Gene3D" id="3.60.15.10">
    <property type="entry name" value="Ribonuclease Z/Hydroxyacylglutathione hydrolase-like"/>
    <property type="match status" value="1"/>
</dbReference>
<evidence type="ECO:0000256" key="8">
    <source>
        <dbReference type="ARBA" id="ARBA00022833"/>
    </source>
</evidence>
<keyword evidence="12" id="KW-1185">Reference proteome</keyword>
<dbReference type="GO" id="GO:0004416">
    <property type="term" value="F:hydroxyacylglutathione hydrolase activity"/>
    <property type="evidence" value="ECO:0007669"/>
    <property type="project" value="UniProtKB-EC"/>
</dbReference>
<keyword evidence="6" id="KW-0479">Metal-binding</keyword>
<dbReference type="Pfam" id="PF16123">
    <property type="entry name" value="HAGH_C"/>
    <property type="match status" value="1"/>
</dbReference>
<evidence type="ECO:0000256" key="9">
    <source>
        <dbReference type="ARBA" id="ARBA00031044"/>
    </source>
</evidence>
<dbReference type="SUPFAM" id="SSF56281">
    <property type="entry name" value="Metallo-hydrolase/oxidoreductase"/>
    <property type="match status" value="1"/>
</dbReference>
<feature type="domain" description="Metallo-beta-lactamase" evidence="10">
    <location>
        <begin position="59"/>
        <end position="216"/>
    </location>
</feature>
<dbReference type="InterPro" id="IPR001279">
    <property type="entry name" value="Metallo-B-lactamas"/>
</dbReference>
<dbReference type="SMART" id="SM00849">
    <property type="entry name" value="Lactamase_B"/>
    <property type="match status" value="1"/>
</dbReference>
<dbReference type="Pfam" id="PF00753">
    <property type="entry name" value="Lactamase_B"/>
    <property type="match status" value="1"/>
</dbReference>
<dbReference type="GO" id="GO:0019243">
    <property type="term" value="P:methylglyoxal catabolic process to D-lactate via S-lactoyl-glutathione"/>
    <property type="evidence" value="ECO:0007669"/>
    <property type="project" value="InterPro"/>
</dbReference>
<accession>A0AAD2G9J7</accession>
<protein>
    <recommendedName>
        <fullName evidence="5">hydroxyacylglutathione hydrolase</fullName>
        <ecNumber evidence="5">3.1.2.6</ecNumber>
    </recommendedName>
    <alternativeName>
        <fullName evidence="9">Glyoxalase II</fullName>
    </alternativeName>
</protein>
<evidence type="ECO:0000256" key="5">
    <source>
        <dbReference type="ARBA" id="ARBA00011917"/>
    </source>
</evidence>
<comment type="catalytic activity">
    <reaction evidence="1">
        <text>an S-(2-hydroxyacyl)glutathione + H2O = a 2-hydroxy carboxylate + glutathione + H(+)</text>
        <dbReference type="Rhea" id="RHEA:21864"/>
        <dbReference type="ChEBI" id="CHEBI:15377"/>
        <dbReference type="ChEBI" id="CHEBI:15378"/>
        <dbReference type="ChEBI" id="CHEBI:57925"/>
        <dbReference type="ChEBI" id="CHEBI:58896"/>
        <dbReference type="ChEBI" id="CHEBI:71261"/>
        <dbReference type="EC" id="3.1.2.6"/>
    </reaction>
</comment>
<comment type="similarity">
    <text evidence="4">Belongs to the metallo-beta-lactamase superfamily. Glyoxalase II family.</text>
</comment>
<evidence type="ECO:0000313" key="12">
    <source>
        <dbReference type="Proteomes" id="UP001295423"/>
    </source>
</evidence>
<evidence type="ECO:0000259" key="10">
    <source>
        <dbReference type="SMART" id="SM00849"/>
    </source>
</evidence>
<dbReference type="InterPro" id="IPR050110">
    <property type="entry name" value="Glyoxalase_II_hydrolase"/>
</dbReference>
<evidence type="ECO:0000256" key="1">
    <source>
        <dbReference type="ARBA" id="ARBA00001623"/>
    </source>
</evidence>
<dbReference type="EMBL" id="CAKOGP040002313">
    <property type="protein sequence ID" value="CAJ1966871.1"/>
    <property type="molecule type" value="Genomic_DNA"/>
</dbReference>
<dbReference type="NCBIfam" id="TIGR03413">
    <property type="entry name" value="GSH_gloB"/>
    <property type="match status" value="1"/>
</dbReference>
<evidence type="ECO:0000256" key="3">
    <source>
        <dbReference type="ARBA" id="ARBA00004963"/>
    </source>
</evidence>
<dbReference type="AlphaFoldDB" id="A0AAD2G9J7"/>
<evidence type="ECO:0000256" key="2">
    <source>
        <dbReference type="ARBA" id="ARBA00001947"/>
    </source>
</evidence>
<dbReference type="CDD" id="cd07723">
    <property type="entry name" value="hydroxyacylglutathione_hydrolase_MBL-fold"/>
    <property type="match status" value="1"/>
</dbReference>
<keyword evidence="7" id="KW-0378">Hydrolase</keyword>
<dbReference type="Proteomes" id="UP001295423">
    <property type="component" value="Unassembled WGS sequence"/>
</dbReference>
<dbReference type="InterPro" id="IPR035680">
    <property type="entry name" value="Clx_II_MBL"/>
</dbReference>
<proteinExistence type="inferred from homology"/>
<gene>
    <name evidence="11" type="ORF">CYCCA115_LOCUS22456</name>
</gene>
<comment type="pathway">
    <text evidence="3">Secondary metabolite metabolism; methylglyoxal degradation; (R)-lactate from methylglyoxal: step 2/2.</text>
</comment>
<dbReference type="PANTHER" id="PTHR43705:SF1">
    <property type="entry name" value="HYDROXYACYLGLUTATHIONE HYDROLASE GLOB"/>
    <property type="match status" value="1"/>
</dbReference>
<organism evidence="11 12">
    <name type="scientific">Cylindrotheca closterium</name>
    <dbReference type="NCBI Taxonomy" id="2856"/>
    <lineage>
        <taxon>Eukaryota</taxon>
        <taxon>Sar</taxon>
        <taxon>Stramenopiles</taxon>
        <taxon>Ochrophyta</taxon>
        <taxon>Bacillariophyta</taxon>
        <taxon>Bacillariophyceae</taxon>
        <taxon>Bacillariophycidae</taxon>
        <taxon>Bacillariales</taxon>
        <taxon>Bacillariaceae</taxon>
        <taxon>Cylindrotheca</taxon>
    </lineage>
</organism>
<keyword evidence="8" id="KW-0862">Zinc</keyword>
<dbReference type="GO" id="GO:0046872">
    <property type="term" value="F:metal ion binding"/>
    <property type="evidence" value="ECO:0007669"/>
    <property type="project" value="UniProtKB-KW"/>
</dbReference>
<name>A0AAD2G9J7_9STRA</name>
<evidence type="ECO:0000256" key="4">
    <source>
        <dbReference type="ARBA" id="ARBA00006759"/>
    </source>
</evidence>
<dbReference type="PIRSF" id="PIRSF005457">
    <property type="entry name" value="Glx"/>
    <property type="match status" value="1"/>
</dbReference>
<comment type="caution">
    <text evidence="11">The sequence shown here is derived from an EMBL/GenBank/DDBJ whole genome shotgun (WGS) entry which is preliminary data.</text>
</comment>
<dbReference type="EC" id="3.1.2.6" evidence="5"/>
<dbReference type="HAMAP" id="MF_01374">
    <property type="entry name" value="Glyoxalase_2"/>
    <property type="match status" value="1"/>
</dbReference>
<comment type="cofactor">
    <cofactor evidence="2">
        <name>Zn(2+)</name>
        <dbReference type="ChEBI" id="CHEBI:29105"/>
    </cofactor>
</comment>
<reference evidence="11" key="1">
    <citation type="submission" date="2023-08" db="EMBL/GenBank/DDBJ databases">
        <authorList>
            <person name="Audoor S."/>
            <person name="Bilcke G."/>
        </authorList>
    </citation>
    <scope>NUCLEOTIDE SEQUENCE</scope>
</reference>
<sequence>MKSRQLASRFSAAFTVLSTTQSPTAWAFQPALSNHSFGSRMSSTRVPKFEIAQFPCRSDNYGFLLHDPATGNTCAIDTPCATSYKKVLDEKGWKLTHILNTHRHYDHVDGNLELKTEGVTIIGPKNERKEIPGIDTKVGGGEELELGSFKAQVLEAGGHTDGHVAFYFPELSVIFAGDCLFSLGCGKMFEGTPTQFWSSLETMRSLPDETMVYCAHEYTESNGKFALSVEPNNQVLIDRMAVVKQKRARGAATVPTVLGEEKKANPFLRGDISEEIQQNVGITATDSPAEAFGKIRKAKDNF</sequence>
<dbReference type="InterPro" id="IPR017782">
    <property type="entry name" value="Hydroxyacylglutathione_Hdrlase"/>
</dbReference>
<evidence type="ECO:0000313" key="11">
    <source>
        <dbReference type="EMBL" id="CAJ1966871.1"/>
    </source>
</evidence>